<dbReference type="EMBL" id="JABSTU010000011">
    <property type="protein sequence ID" value="KAH8008787.1"/>
    <property type="molecule type" value="Genomic_DNA"/>
</dbReference>
<evidence type="ECO:0000313" key="2">
    <source>
        <dbReference type="Proteomes" id="UP000821866"/>
    </source>
</evidence>
<name>A0A9J6D3Y0_RHIMP</name>
<protein>
    <submittedName>
        <fullName evidence="1">Uncharacterized protein</fullName>
    </submittedName>
</protein>
<evidence type="ECO:0000313" key="1">
    <source>
        <dbReference type="EMBL" id="KAH8008787.1"/>
    </source>
</evidence>
<organism evidence="1 2">
    <name type="scientific">Rhipicephalus microplus</name>
    <name type="common">Cattle tick</name>
    <name type="synonym">Boophilus microplus</name>
    <dbReference type="NCBI Taxonomy" id="6941"/>
    <lineage>
        <taxon>Eukaryota</taxon>
        <taxon>Metazoa</taxon>
        <taxon>Ecdysozoa</taxon>
        <taxon>Arthropoda</taxon>
        <taxon>Chelicerata</taxon>
        <taxon>Arachnida</taxon>
        <taxon>Acari</taxon>
        <taxon>Parasitiformes</taxon>
        <taxon>Ixodida</taxon>
        <taxon>Ixodoidea</taxon>
        <taxon>Ixodidae</taxon>
        <taxon>Rhipicephalinae</taxon>
        <taxon>Rhipicephalus</taxon>
        <taxon>Boophilus</taxon>
    </lineage>
</organism>
<proteinExistence type="predicted"/>
<reference evidence="1" key="1">
    <citation type="journal article" date="2020" name="Cell">
        <title>Large-Scale Comparative Analyses of Tick Genomes Elucidate Their Genetic Diversity and Vector Capacities.</title>
        <authorList>
            <consortium name="Tick Genome and Microbiome Consortium (TIGMIC)"/>
            <person name="Jia N."/>
            <person name="Wang J."/>
            <person name="Shi W."/>
            <person name="Du L."/>
            <person name="Sun Y."/>
            <person name="Zhan W."/>
            <person name="Jiang J.F."/>
            <person name="Wang Q."/>
            <person name="Zhang B."/>
            <person name="Ji P."/>
            <person name="Bell-Sakyi L."/>
            <person name="Cui X.M."/>
            <person name="Yuan T.T."/>
            <person name="Jiang B.G."/>
            <person name="Yang W.F."/>
            <person name="Lam T.T."/>
            <person name="Chang Q.C."/>
            <person name="Ding S.J."/>
            <person name="Wang X.J."/>
            <person name="Zhu J.G."/>
            <person name="Ruan X.D."/>
            <person name="Zhao L."/>
            <person name="Wei J.T."/>
            <person name="Ye R.Z."/>
            <person name="Que T.C."/>
            <person name="Du C.H."/>
            <person name="Zhou Y.H."/>
            <person name="Cheng J.X."/>
            <person name="Dai P.F."/>
            <person name="Guo W.B."/>
            <person name="Han X.H."/>
            <person name="Huang E.J."/>
            <person name="Li L.F."/>
            <person name="Wei W."/>
            <person name="Gao Y.C."/>
            <person name="Liu J.Z."/>
            <person name="Shao H.Z."/>
            <person name="Wang X."/>
            <person name="Wang C.C."/>
            <person name="Yang T.C."/>
            <person name="Huo Q.B."/>
            <person name="Li W."/>
            <person name="Chen H.Y."/>
            <person name="Chen S.E."/>
            <person name="Zhou L.G."/>
            <person name="Ni X.B."/>
            <person name="Tian J.H."/>
            <person name="Sheng Y."/>
            <person name="Liu T."/>
            <person name="Pan Y.S."/>
            <person name="Xia L.Y."/>
            <person name="Li J."/>
            <person name="Zhao F."/>
            <person name="Cao W.C."/>
        </authorList>
    </citation>
    <scope>NUCLEOTIDE SEQUENCE</scope>
    <source>
        <strain evidence="1">Rmic-2018</strain>
    </source>
</reference>
<dbReference type="AlphaFoldDB" id="A0A9J6D3Y0"/>
<sequence>MSSHYELPANASEDILRLKIDEVKGKLLSLSMSNCIVAQPEGLLSLLPRLQHLRRVWSVKSFERVCLLSKTELQTSNAERTVEVMAGQLPSILYVHIYCVDSETARDTTVTWMRLREGHAGTHSRRGKVMLGKPCIMCSTQTFIALVKPCRRDLQTVLRSTSLCVIARPAAQ</sequence>
<gene>
    <name evidence="1" type="ORF">HPB51_004177</name>
</gene>
<keyword evidence="2" id="KW-1185">Reference proteome</keyword>
<reference evidence="1" key="2">
    <citation type="submission" date="2021-09" db="EMBL/GenBank/DDBJ databases">
        <authorList>
            <person name="Jia N."/>
            <person name="Wang J."/>
            <person name="Shi W."/>
            <person name="Du L."/>
            <person name="Sun Y."/>
            <person name="Zhan W."/>
            <person name="Jiang J."/>
            <person name="Wang Q."/>
            <person name="Zhang B."/>
            <person name="Ji P."/>
            <person name="Sakyi L.B."/>
            <person name="Cui X."/>
            <person name="Yuan T."/>
            <person name="Jiang B."/>
            <person name="Yang W."/>
            <person name="Lam T.T.-Y."/>
            <person name="Chang Q."/>
            <person name="Ding S."/>
            <person name="Wang X."/>
            <person name="Zhu J."/>
            <person name="Ruan X."/>
            <person name="Zhao L."/>
            <person name="Wei J."/>
            <person name="Que T."/>
            <person name="Du C."/>
            <person name="Cheng J."/>
            <person name="Dai P."/>
            <person name="Han X."/>
            <person name="Huang E."/>
            <person name="Gao Y."/>
            <person name="Liu J."/>
            <person name="Shao H."/>
            <person name="Ye R."/>
            <person name="Li L."/>
            <person name="Wei W."/>
            <person name="Wang X."/>
            <person name="Wang C."/>
            <person name="Huo Q."/>
            <person name="Li W."/>
            <person name="Guo W."/>
            <person name="Chen H."/>
            <person name="Chen S."/>
            <person name="Zhou L."/>
            <person name="Zhou L."/>
            <person name="Ni X."/>
            <person name="Tian J."/>
            <person name="Zhou Y."/>
            <person name="Sheng Y."/>
            <person name="Liu T."/>
            <person name="Pan Y."/>
            <person name="Xia L."/>
            <person name="Li J."/>
            <person name="Zhao F."/>
            <person name="Cao W."/>
        </authorList>
    </citation>
    <scope>NUCLEOTIDE SEQUENCE</scope>
    <source>
        <strain evidence="1">Rmic-2018</strain>
        <tissue evidence="1">Larvae</tissue>
    </source>
</reference>
<accession>A0A9J6D3Y0</accession>
<comment type="caution">
    <text evidence="1">The sequence shown here is derived from an EMBL/GenBank/DDBJ whole genome shotgun (WGS) entry which is preliminary data.</text>
</comment>
<dbReference type="Proteomes" id="UP000821866">
    <property type="component" value="Chromosome 9"/>
</dbReference>
<dbReference type="VEuPathDB" id="VectorBase:LOC119180918"/>